<evidence type="ECO:0000313" key="3">
    <source>
        <dbReference type="Proteomes" id="UP001549047"/>
    </source>
</evidence>
<accession>A0ABV2IXF2</accession>
<proteinExistence type="predicted"/>
<organism evidence="2 3">
    <name type="scientific">Rhizobium aquaticum</name>
    <dbReference type="NCBI Taxonomy" id="1549636"/>
    <lineage>
        <taxon>Bacteria</taxon>
        <taxon>Pseudomonadati</taxon>
        <taxon>Pseudomonadota</taxon>
        <taxon>Alphaproteobacteria</taxon>
        <taxon>Hyphomicrobiales</taxon>
        <taxon>Rhizobiaceae</taxon>
        <taxon>Rhizobium/Agrobacterium group</taxon>
        <taxon>Rhizobium</taxon>
    </lineage>
</organism>
<reference evidence="2 3" key="1">
    <citation type="submission" date="2024-06" db="EMBL/GenBank/DDBJ databases">
        <title>Genomic Encyclopedia of Type Strains, Phase IV (KMG-IV): sequencing the most valuable type-strain genomes for metagenomic binning, comparative biology and taxonomic classification.</title>
        <authorList>
            <person name="Goeker M."/>
        </authorList>
    </citation>
    <scope>NUCLEOTIDE SEQUENCE [LARGE SCALE GENOMIC DNA]</scope>
    <source>
        <strain evidence="2 3">DSM 29780</strain>
    </source>
</reference>
<protein>
    <submittedName>
        <fullName evidence="2">Uncharacterized protein</fullName>
    </submittedName>
</protein>
<comment type="caution">
    <text evidence="2">The sequence shown here is derived from an EMBL/GenBank/DDBJ whole genome shotgun (WGS) entry which is preliminary data.</text>
</comment>
<dbReference type="Proteomes" id="UP001549047">
    <property type="component" value="Unassembled WGS sequence"/>
</dbReference>
<name>A0ABV2IXF2_9HYPH</name>
<evidence type="ECO:0000313" key="2">
    <source>
        <dbReference type="EMBL" id="MET3613167.1"/>
    </source>
</evidence>
<evidence type="ECO:0000256" key="1">
    <source>
        <dbReference type="SAM" id="MobiDB-lite"/>
    </source>
</evidence>
<dbReference type="EMBL" id="JBEPMB010000001">
    <property type="protein sequence ID" value="MET3613167.1"/>
    <property type="molecule type" value="Genomic_DNA"/>
</dbReference>
<feature type="compositionally biased region" description="Low complexity" evidence="1">
    <location>
        <begin position="45"/>
        <end position="76"/>
    </location>
</feature>
<keyword evidence="3" id="KW-1185">Reference proteome</keyword>
<sequence>MQIASGRTRYSRFLKSSLSVALVPAWLAIGAPAYALSDLPAAQATPPAASAPAATAPAPTAPAATDNKPAATTNAPSDAAKAKAPVEISFDITKAPAAVQKTRQEIIDAATAGDVKKVAALLKANQADLGPDNANADPESALKDMSGDGDGLEVLSIMLDVLSTGYAHVGAGTANDMYLWPYFTQKDIKTLTQAEKVDLMRLVTAGDFADMQEYGSYNFYRVGIAADGKLKQFTSGN</sequence>
<feature type="region of interest" description="Disordered" evidence="1">
    <location>
        <begin position="45"/>
        <end position="79"/>
    </location>
</feature>
<gene>
    <name evidence="2" type="ORF">ABID16_001472</name>
</gene>
<dbReference type="RefSeq" id="WP_354555657.1">
    <property type="nucleotide sequence ID" value="NZ_JBEPMB010000001.1"/>
</dbReference>